<dbReference type="SMART" id="SM00066">
    <property type="entry name" value="GAL4"/>
    <property type="match status" value="1"/>
</dbReference>
<gene>
    <name evidence="3" type="ORF">MFIFM68171_01662</name>
</gene>
<evidence type="ECO:0000313" key="4">
    <source>
        <dbReference type="Proteomes" id="UP001628179"/>
    </source>
</evidence>
<sequence>MKVRQRTICQNCRKWKIACDAKKPSCSQCLLRDASCPGYPSDWIFVPITARDDDGVKPRHAIPRQKRVMAKINCQPTEPHDPPAATPLDDLITVIVRNYVPDRENSAAIGGSESSPRICGAWVEVLPDLIGSDTSAALTSAIKAFAVSIQSRGPKHSVPISAALEAYSSALSSVNDALRVPYDSFPVELGAAVMCLLFADLFLSTSLDSWTAHLQGLGELIQLSRPELYASGITHRLFVGARPALVVLALLSRKSCFLAAEEWRNKPFEEISPSPVQALMSEAAIIPSILERLDRAGSSGDVAAEVLHEFEAVLGRLDAWADSFHSSAPSPIFWLEPSVDAGRQHIWFPSITVANALTHFWAFKVICLGNIRRLKAAGVDSSNGRKAAHCGEIKSLSVMICQSTEYLMQDRMRLFGPTSVMLPLRTAYEAFEVEGYESYEELEWCKRLFADILGRGHRFMSLFLRAENAPKR</sequence>
<dbReference type="CDD" id="cd00067">
    <property type="entry name" value="GAL4"/>
    <property type="match status" value="1"/>
</dbReference>
<evidence type="ECO:0000313" key="3">
    <source>
        <dbReference type="EMBL" id="GAB1311452.1"/>
    </source>
</evidence>
<dbReference type="InterPro" id="IPR053178">
    <property type="entry name" value="Osmoadaptation_assoc"/>
</dbReference>
<comment type="caution">
    <text evidence="3">The sequence shown here is derived from an EMBL/GenBank/DDBJ whole genome shotgun (WGS) entry which is preliminary data.</text>
</comment>
<reference evidence="3 4" key="1">
    <citation type="submission" date="2024-09" db="EMBL/GenBank/DDBJ databases">
        <title>Itraconazole resistance in Madurella fahalii resulting from another homologue of gene encoding cytochrome P450 14-alpha sterol demethylase (CYP51).</title>
        <authorList>
            <person name="Yoshioka I."/>
            <person name="Fahal A.H."/>
            <person name="Kaneko S."/>
            <person name="Yaguchi T."/>
        </authorList>
    </citation>
    <scope>NUCLEOTIDE SEQUENCE [LARGE SCALE GENOMIC DNA]</scope>
    <source>
        <strain evidence="3 4">IFM 68171</strain>
    </source>
</reference>
<dbReference type="RefSeq" id="XP_070913185.1">
    <property type="nucleotide sequence ID" value="XM_071057084.1"/>
</dbReference>
<feature type="domain" description="Zn(2)-C6 fungal-type" evidence="2">
    <location>
        <begin position="8"/>
        <end position="36"/>
    </location>
</feature>
<accession>A0ABQ0G119</accession>
<dbReference type="PANTHER" id="PTHR38111:SF9">
    <property type="entry name" value="ZN(2)-C6 FUNGAL-TYPE DOMAIN-CONTAINING PROTEIN"/>
    <property type="match status" value="1"/>
</dbReference>
<keyword evidence="1" id="KW-0539">Nucleus</keyword>
<dbReference type="Proteomes" id="UP001628179">
    <property type="component" value="Unassembled WGS sequence"/>
</dbReference>
<dbReference type="InterPro" id="IPR001138">
    <property type="entry name" value="Zn2Cys6_DnaBD"/>
</dbReference>
<keyword evidence="4" id="KW-1185">Reference proteome</keyword>
<organism evidence="3 4">
    <name type="scientific">Madurella fahalii</name>
    <dbReference type="NCBI Taxonomy" id="1157608"/>
    <lineage>
        <taxon>Eukaryota</taxon>
        <taxon>Fungi</taxon>
        <taxon>Dikarya</taxon>
        <taxon>Ascomycota</taxon>
        <taxon>Pezizomycotina</taxon>
        <taxon>Sordariomycetes</taxon>
        <taxon>Sordariomycetidae</taxon>
        <taxon>Sordariales</taxon>
        <taxon>Sordariales incertae sedis</taxon>
        <taxon>Madurella</taxon>
    </lineage>
</organism>
<dbReference type="PROSITE" id="PS50048">
    <property type="entry name" value="ZN2_CY6_FUNGAL_2"/>
    <property type="match status" value="1"/>
</dbReference>
<dbReference type="GeneID" id="98172407"/>
<protein>
    <recommendedName>
        <fullName evidence="2">Zn(2)-C6 fungal-type domain-containing protein</fullName>
    </recommendedName>
</protein>
<dbReference type="Pfam" id="PF00172">
    <property type="entry name" value="Zn_clus"/>
    <property type="match status" value="1"/>
</dbReference>
<proteinExistence type="predicted"/>
<dbReference type="Gene3D" id="4.10.240.10">
    <property type="entry name" value="Zn(2)-C6 fungal-type DNA-binding domain"/>
    <property type="match status" value="1"/>
</dbReference>
<dbReference type="SUPFAM" id="SSF57701">
    <property type="entry name" value="Zn2/Cys6 DNA-binding domain"/>
    <property type="match status" value="1"/>
</dbReference>
<dbReference type="PANTHER" id="PTHR38111">
    <property type="entry name" value="ZN(2)-C6 FUNGAL-TYPE DOMAIN-CONTAINING PROTEIN-RELATED"/>
    <property type="match status" value="1"/>
</dbReference>
<dbReference type="InterPro" id="IPR036864">
    <property type="entry name" value="Zn2-C6_fun-type_DNA-bd_sf"/>
</dbReference>
<dbReference type="EMBL" id="BAAFSV010000001">
    <property type="protein sequence ID" value="GAB1311452.1"/>
    <property type="molecule type" value="Genomic_DNA"/>
</dbReference>
<evidence type="ECO:0000256" key="1">
    <source>
        <dbReference type="ARBA" id="ARBA00023242"/>
    </source>
</evidence>
<evidence type="ECO:0000259" key="2">
    <source>
        <dbReference type="PROSITE" id="PS50048"/>
    </source>
</evidence>
<name>A0ABQ0G119_9PEZI</name>